<name>A0AAN9M886_CANGL</name>
<comment type="catalytic activity">
    <reaction evidence="8">
        <text>L-arginine + H2O = urea + L-ornithine</text>
        <dbReference type="Rhea" id="RHEA:20569"/>
        <dbReference type="ChEBI" id="CHEBI:15377"/>
        <dbReference type="ChEBI" id="CHEBI:16199"/>
        <dbReference type="ChEBI" id="CHEBI:32682"/>
        <dbReference type="ChEBI" id="CHEBI:46911"/>
        <dbReference type="EC" id="3.5.3.1"/>
    </reaction>
</comment>
<dbReference type="InterPro" id="IPR023696">
    <property type="entry name" value="Ureohydrolase_dom_sf"/>
</dbReference>
<keyword evidence="5" id="KW-0479">Metal-binding</keyword>
<evidence type="ECO:0000256" key="8">
    <source>
        <dbReference type="ARBA" id="ARBA00047391"/>
    </source>
</evidence>
<comment type="cofactor">
    <cofactor evidence="1">
        <name>Mn(2+)</name>
        <dbReference type="ChEBI" id="CHEBI:29035"/>
    </cofactor>
</comment>
<evidence type="ECO:0000256" key="10">
    <source>
        <dbReference type="RuleBase" id="RU003684"/>
    </source>
</evidence>
<evidence type="ECO:0000256" key="3">
    <source>
        <dbReference type="ARBA" id="ARBA00012168"/>
    </source>
</evidence>
<organism evidence="11 12">
    <name type="scientific">Canavalia gladiata</name>
    <name type="common">Sword bean</name>
    <name type="synonym">Dolichos gladiatus</name>
    <dbReference type="NCBI Taxonomy" id="3824"/>
    <lineage>
        <taxon>Eukaryota</taxon>
        <taxon>Viridiplantae</taxon>
        <taxon>Streptophyta</taxon>
        <taxon>Embryophyta</taxon>
        <taxon>Tracheophyta</taxon>
        <taxon>Spermatophyta</taxon>
        <taxon>Magnoliopsida</taxon>
        <taxon>eudicotyledons</taxon>
        <taxon>Gunneridae</taxon>
        <taxon>Pentapetalae</taxon>
        <taxon>rosids</taxon>
        <taxon>fabids</taxon>
        <taxon>Fabales</taxon>
        <taxon>Fabaceae</taxon>
        <taxon>Papilionoideae</taxon>
        <taxon>50 kb inversion clade</taxon>
        <taxon>NPAAA clade</taxon>
        <taxon>indigoferoid/millettioid clade</taxon>
        <taxon>Phaseoleae</taxon>
        <taxon>Canavalia</taxon>
    </lineage>
</organism>
<dbReference type="EC" id="3.5.3.1" evidence="3"/>
<dbReference type="Gene3D" id="3.40.800.10">
    <property type="entry name" value="Ureohydrolase domain"/>
    <property type="match status" value="1"/>
</dbReference>
<evidence type="ECO:0000256" key="5">
    <source>
        <dbReference type="ARBA" id="ARBA00022723"/>
    </source>
</evidence>
<keyword evidence="7" id="KW-0464">Manganese</keyword>
<evidence type="ECO:0000256" key="1">
    <source>
        <dbReference type="ARBA" id="ARBA00001936"/>
    </source>
</evidence>
<dbReference type="CDD" id="cd11593">
    <property type="entry name" value="Agmatinase-like_2"/>
    <property type="match status" value="1"/>
</dbReference>
<dbReference type="InterPro" id="IPR006035">
    <property type="entry name" value="Ureohydrolase"/>
</dbReference>
<comment type="pathway">
    <text evidence="2">Nitrogen metabolism; urea cycle; L-ornithine and urea from L-arginine: step 1/1.</text>
</comment>
<evidence type="ECO:0000256" key="2">
    <source>
        <dbReference type="ARBA" id="ARBA00005098"/>
    </source>
</evidence>
<dbReference type="FunFam" id="3.40.800.10:FF:000007">
    <property type="entry name" value="Arginase 1, mitochondrial"/>
    <property type="match status" value="1"/>
</dbReference>
<protein>
    <recommendedName>
        <fullName evidence="3">arginase</fullName>
        <ecNumber evidence="3">3.5.3.1</ecNumber>
    </recommendedName>
</protein>
<reference evidence="11 12" key="1">
    <citation type="submission" date="2024-01" db="EMBL/GenBank/DDBJ databases">
        <title>The genomes of 5 underutilized Papilionoideae crops provide insights into root nodulation and disease resistanc.</title>
        <authorList>
            <person name="Jiang F."/>
        </authorList>
    </citation>
    <scope>NUCLEOTIDE SEQUENCE [LARGE SCALE GENOMIC DNA]</scope>
    <source>
        <strain evidence="11">LVBAO_FW01</strain>
        <tissue evidence="11">Leaves</tissue>
    </source>
</reference>
<evidence type="ECO:0000313" key="11">
    <source>
        <dbReference type="EMBL" id="KAK7349647.1"/>
    </source>
</evidence>
<accession>A0AAN9M886</accession>
<evidence type="ECO:0000256" key="9">
    <source>
        <dbReference type="PROSITE-ProRule" id="PRU00742"/>
    </source>
</evidence>
<dbReference type="SUPFAM" id="SSF52768">
    <property type="entry name" value="Arginase/deacetylase"/>
    <property type="match status" value="1"/>
</dbReference>
<dbReference type="GO" id="GO:0046872">
    <property type="term" value="F:metal ion binding"/>
    <property type="evidence" value="ECO:0007669"/>
    <property type="project" value="UniProtKB-KW"/>
</dbReference>
<dbReference type="GO" id="GO:0008783">
    <property type="term" value="F:agmatinase activity"/>
    <property type="evidence" value="ECO:0007669"/>
    <property type="project" value="TreeGrafter"/>
</dbReference>
<sequence>MSILSSLARRTQEISRISRIGRRGIHCWEKLCDESIPHEVLEPAQQNVINASLTLIRETAKLKSKLVQAAGGAIATSTLLGVPLGHNSSYLEGPAFGPPFIREAIWSASSNSTTEEGKDLADLRVLADVGDIPIQELRDCGIDDKRLFQVITDSVKLVMNEKPLCPLILGGDHSITYPVVRAVSEMVGGKVDILHFDAHPDLYHSFEGNPYSHASSFARIMEAGYARRLLQVGIRSITAEGREQAEKFGVEQYEMRTFSKDRAYLENLELGKGDGVKGVYISIDVDSLDPAFAPGVSHIESGGLSFRDILNILQKLRGDIVGGDVVEYNIQRDTADDMTAMVTAKFVRELAAKMSK</sequence>
<dbReference type="PROSITE" id="PS01053">
    <property type="entry name" value="ARGINASE_1"/>
    <property type="match status" value="1"/>
</dbReference>
<proteinExistence type="inferred from homology"/>
<dbReference type="GO" id="GO:0033389">
    <property type="term" value="P:putrescine biosynthetic process from arginine, via agmatine"/>
    <property type="evidence" value="ECO:0007669"/>
    <property type="project" value="TreeGrafter"/>
</dbReference>
<dbReference type="Pfam" id="PF00491">
    <property type="entry name" value="Arginase"/>
    <property type="match status" value="1"/>
</dbReference>
<evidence type="ECO:0000256" key="7">
    <source>
        <dbReference type="ARBA" id="ARBA00023211"/>
    </source>
</evidence>
<evidence type="ECO:0000313" key="12">
    <source>
        <dbReference type="Proteomes" id="UP001367508"/>
    </source>
</evidence>
<dbReference type="PROSITE" id="PS51409">
    <property type="entry name" value="ARGINASE_2"/>
    <property type="match status" value="1"/>
</dbReference>
<gene>
    <name evidence="11" type="ORF">VNO77_07170</name>
</gene>
<dbReference type="PANTHER" id="PTHR11358:SF32">
    <property type="entry name" value="ARGINASE 2, CHLOROPLASTIC_MITOCHONDRIAL"/>
    <property type="match status" value="1"/>
</dbReference>
<dbReference type="AlphaFoldDB" id="A0AAN9M886"/>
<evidence type="ECO:0000256" key="6">
    <source>
        <dbReference type="ARBA" id="ARBA00022801"/>
    </source>
</evidence>
<dbReference type="GO" id="GO:0004053">
    <property type="term" value="F:arginase activity"/>
    <property type="evidence" value="ECO:0007669"/>
    <property type="project" value="UniProtKB-EC"/>
</dbReference>
<keyword evidence="12" id="KW-1185">Reference proteome</keyword>
<dbReference type="InterPro" id="IPR020855">
    <property type="entry name" value="Ureohydrolase_Mn_BS"/>
</dbReference>
<comment type="similarity">
    <text evidence="9 10">Belongs to the arginase family.</text>
</comment>
<dbReference type="PANTHER" id="PTHR11358">
    <property type="entry name" value="ARGINASE/AGMATINASE"/>
    <property type="match status" value="1"/>
</dbReference>
<evidence type="ECO:0000256" key="4">
    <source>
        <dbReference type="ARBA" id="ARBA00022503"/>
    </source>
</evidence>
<dbReference type="EMBL" id="JAYMYQ010000002">
    <property type="protein sequence ID" value="KAK7349647.1"/>
    <property type="molecule type" value="Genomic_DNA"/>
</dbReference>
<dbReference type="Proteomes" id="UP001367508">
    <property type="component" value="Unassembled WGS sequence"/>
</dbReference>
<keyword evidence="4" id="KW-0056">Arginine metabolism</keyword>
<comment type="caution">
    <text evidence="11">The sequence shown here is derived from an EMBL/GenBank/DDBJ whole genome shotgun (WGS) entry which is preliminary data.</text>
</comment>
<keyword evidence="6 10" id="KW-0378">Hydrolase</keyword>